<dbReference type="EMBL" id="JBFTWV010000003">
    <property type="protein sequence ID" value="KAL2800671.1"/>
    <property type="molecule type" value="Genomic_DNA"/>
</dbReference>
<organism evidence="2 3">
    <name type="scientific">Aspergillus keveii</name>
    <dbReference type="NCBI Taxonomy" id="714993"/>
    <lineage>
        <taxon>Eukaryota</taxon>
        <taxon>Fungi</taxon>
        <taxon>Dikarya</taxon>
        <taxon>Ascomycota</taxon>
        <taxon>Pezizomycotina</taxon>
        <taxon>Eurotiomycetes</taxon>
        <taxon>Eurotiomycetidae</taxon>
        <taxon>Eurotiales</taxon>
        <taxon>Aspergillaceae</taxon>
        <taxon>Aspergillus</taxon>
        <taxon>Aspergillus subgen. Nidulantes</taxon>
    </lineage>
</organism>
<evidence type="ECO:0000313" key="2">
    <source>
        <dbReference type="EMBL" id="KAL2800671.1"/>
    </source>
</evidence>
<feature type="transmembrane region" description="Helical" evidence="1">
    <location>
        <begin position="91"/>
        <end position="112"/>
    </location>
</feature>
<feature type="transmembrane region" description="Helical" evidence="1">
    <location>
        <begin position="124"/>
        <end position="144"/>
    </location>
</feature>
<comment type="caution">
    <text evidence="2">The sequence shown here is derived from an EMBL/GenBank/DDBJ whole genome shotgun (WGS) entry which is preliminary data.</text>
</comment>
<reference evidence="2 3" key="1">
    <citation type="submission" date="2024-07" db="EMBL/GenBank/DDBJ databases">
        <title>Section-level genome sequencing and comparative genomics of Aspergillus sections Usti and Cavernicolus.</title>
        <authorList>
            <consortium name="Lawrence Berkeley National Laboratory"/>
            <person name="Nybo J.L."/>
            <person name="Vesth T.C."/>
            <person name="Theobald S."/>
            <person name="Frisvad J.C."/>
            <person name="Larsen T.O."/>
            <person name="Kjaerboelling I."/>
            <person name="Rothschild-Mancinelli K."/>
            <person name="Lyhne E.K."/>
            <person name="Kogle M.E."/>
            <person name="Barry K."/>
            <person name="Clum A."/>
            <person name="Na H."/>
            <person name="Ledsgaard L."/>
            <person name="Lin J."/>
            <person name="Lipzen A."/>
            <person name="Kuo A."/>
            <person name="Riley R."/>
            <person name="Mondo S."/>
            <person name="Labutti K."/>
            <person name="Haridas S."/>
            <person name="Pangalinan J."/>
            <person name="Salamov A.A."/>
            <person name="Simmons B.A."/>
            <person name="Magnuson J.K."/>
            <person name="Chen J."/>
            <person name="Drula E."/>
            <person name="Henrissat B."/>
            <person name="Wiebenga A."/>
            <person name="Lubbers R.J."/>
            <person name="Gomes A.C."/>
            <person name="Makela M.R."/>
            <person name="Stajich J."/>
            <person name="Grigoriev I.V."/>
            <person name="Mortensen U.H."/>
            <person name="De Vries R.P."/>
            <person name="Baker S.E."/>
            <person name="Andersen M.R."/>
        </authorList>
    </citation>
    <scope>NUCLEOTIDE SEQUENCE [LARGE SCALE GENOMIC DNA]</scope>
    <source>
        <strain evidence="2 3">CBS 209.92</strain>
    </source>
</reference>
<sequence length="383" mass="42472">MHASGPTCIPAAHFLRLNDGKTRIFWGMQATIVVVFLTYTAVLFNLPMLWGNKALPLSREQWTITSPRSATSTTPDYNSTKERYPNVARPIAVDVWFALAFLPALDAITVVGSCNRPIIDHWHYFASVRMMTLASLASFIVLLSGNPYTAAYIHHYPGIVCILALTTYALIGFCLDWFHAPPPRKATNLRRWSLQEYATALSRSSGTWSAAITSTAVTCGLGTLLTALIPADWSTIIPVITTGFEAIFLRLHKFGRTSQYTLCAAPFFQGGVCVHWGLRQVMSSPLLILPPRIFFCLLLSSRLILDAHLYTLFCNCPEFHWARRNAVVSTRTLVRAIGALLVLEEMQVVAVVRWIKPVTVVMLYSTSIVGVAMPAAYNVAFRG</sequence>
<proteinExistence type="predicted"/>
<evidence type="ECO:0000313" key="3">
    <source>
        <dbReference type="Proteomes" id="UP001610563"/>
    </source>
</evidence>
<keyword evidence="1" id="KW-1133">Transmembrane helix</keyword>
<feature type="transmembrane region" description="Helical" evidence="1">
    <location>
        <begin position="156"/>
        <end position="178"/>
    </location>
</feature>
<protein>
    <submittedName>
        <fullName evidence="2">Uncharacterized protein</fullName>
    </submittedName>
</protein>
<feature type="transmembrane region" description="Helical" evidence="1">
    <location>
        <begin position="24"/>
        <end position="50"/>
    </location>
</feature>
<gene>
    <name evidence="2" type="ORF">BJX66DRAFT_332228</name>
</gene>
<name>A0ABR4GP80_9EURO</name>
<keyword evidence="1" id="KW-0472">Membrane</keyword>
<accession>A0ABR4GP80</accession>
<feature type="transmembrane region" description="Helical" evidence="1">
    <location>
        <begin position="333"/>
        <end position="355"/>
    </location>
</feature>
<feature type="transmembrane region" description="Helical" evidence="1">
    <location>
        <begin position="361"/>
        <end position="381"/>
    </location>
</feature>
<keyword evidence="1" id="KW-0812">Transmembrane</keyword>
<evidence type="ECO:0000256" key="1">
    <source>
        <dbReference type="SAM" id="Phobius"/>
    </source>
</evidence>
<dbReference type="Proteomes" id="UP001610563">
    <property type="component" value="Unassembled WGS sequence"/>
</dbReference>
<keyword evidence="3" id="KW-1185">Reference proteome</keyword>